<name>A0A0F5JRI8_9BACT</name>
<evidence type="ECO:0000313" key="2">
    <source>
        <dbReference type="Proteomes" id="UP000033035"/>
    </source>
</evidence>
<dbReference type="EMBL" id="AQHW01000002">
    <property type="protein sequence ID" value="KKB60314.1"/>
    <property type="molecule type" value="Genomic_DNA"/>
</dbReference>
<evidence type="ECO:0008006" key="3">
    <source>
        <dbReference type="Google" id="ProtNLM"/>
    </source>
</evidence>
<dbReference type="STRING" id="1203610.HMPREF1536_00194"/>
<dbReference type="PATRIC" id="fig|1203610.3.peg.208"/>
<dbReference type="Proteomes" id="UP000033035">
    <property type="component" value="Unassembled WGS sequence"/>
</dbReference>
<proteinExistence type="predicted"/>
<keyword evidence="2" id="KW-1185">Reference proteome</keyword>
<reference evidence="1 2" key="1">
    <citation type="submission" date="2013-04" db="EMBL/GenBank/DDBJ databases">
        <title>The Genome Sequence of Parabacteroides gordonii DSM 23371.</title>
        <authorList>
            <consortium name="The Broad Institute Genomics Platform"/>
            <person name="Earl A."/>
            <person name="Ward D."/>
            <person name="Feldgarden M."/>
            <person name="Gevers D."/>
            <person name="Martens E."/>
            <person name="Sakamoto M."/>
            <person name="Benno Y."/>
            <person name="Suzuki N."/>
            <person name="Matsunaga N."/>
            <person name="Koshihara K."/>
            <person name="Seki M."/>
            <person name="Komiya H."/>
            <person name="Walker B."/>
            <person name="Young S."/>
            <person name="Zeng Q."/>
            <person name="Gargeya S."/>
            <person name="Fitzgerald M."/>
            <person name="Haas B."/>
            <person name="Abouelleil A."/>
            <person name="Allen A.W."/>
            <person name="Alvarado L."/>
            <person name="Arachchi H.M."/>
            <person name="Berlin A.M."/>
            <person name="Chapman S.B."/>
            <person name="Gainer-Dewar J."/>
            <person name="Goldberg J."/>
            <person name="Griggs A."/>
            <person name="Gujja S."/>
            <person name="Hansen M."/>
            <person name="Howarth C."/>
            <person name="Imamovic A."/>
            <person name="Ireland A."/>
            <person name="Larimer J."/>
            <person name="McCowan C."/>
            <person name="Murphy C."/>
            <person name="Pearson M."/>
            <person name="Poon T.W."/>
            <person name="Priest M."/>
            <person name="Roberts A."/>
            <person name="Saif S."/>
            <person name="Shea T."/>
            <person name="Sisk P."/>
            <person name="Sykes S."/>
            <person name="Wortman J."/>
            <person name="Nusbaum C."/>
            <person name="Birren B."/>
        </authorList>
    </citation>
    <scope>NUCLEOTIDE SEQUENCE [LARGE SCALE GENOMIC DNA]</scope>
    <source>
        <strain evidence="1 2">MS-1</strain>
    </source>
</reference>
<accession>A0A0F5JRI8</accession>
<evidence type="ECO:0000313" key="1">
    <source>
        <dbReference type="EMBL" id="KKB60314.1"/>
    </source>
</evidence>
<comment type="caution">
    <text evidence="1">The sequence shown here is derived from an EMBL/GenBank/DDBJ whole genome shotgun (WGS) entry which is preliminary data.</text>
</comment>
<organism evidence="1 2">
    <name type="scientific">Parabacteroides gordonii MS-1 = DSM 23371</name>
    <dbReference type="NCBI Taxonomy" id="1203610"/>
    <lineage>
        <taxon>Bacteria</taxon>
        <taxon>Pseudomonadati</taxon>
        <taxon>Bacteroidota</taxon>
        <taxon>Bacteroidia</taxon>
        <taxon>Bacteroidales</taxon>
        <taxon>Tannerellaceae</taxon>
        <taxon>Parabacteroides</taxon>
    </lineage>
</organism>
<dbReference type="AlphaFoldDB" id="A0A0F5JRI8"/>
<gene>
    <name evidence="1" type="ORF">HMPREF1536_00194</name>
</gene>
<sequence length="163" mass="18754">MTIDLFNKLTGRETLHPLISIIDLSNANLNRDIRMTCDFYGLLYYVTLDGNQYSGKDKLRLIHPGELVEIPSLEHRSTNGYTGIIFHPDLLYETSLEGRIDSYPTRCRCREPLSEHEQQVISDSLQKIRAELHHAIDRHSASIIASHIELLLNYCVRFCNQAN</sequence>
<dbReference type="HOGENOM" id="CLU_1576979_0_0_10"/>
<protein>
    <recommendedName>
        <fullName evidence="3">Transcriptional regulator</fullName>
    </recommendedName>
</protein>